<evidence type="ECO:0000313" key="2">
    <source>
        <dbReference type="EMBL" id="KAJ3494542.1"/>
    </source>
</evidence>
<name>A0A9W8JXI1_9AGAR</name>
<organism evidence="2 3">
    <name type="scientific">Agrocybe chaxingu</name>
    <dbReference type="NCBI Taxonomy" id="84603"/>
    <lineage>
        <taxon>Eukaryota</taxon>
        <taxon>Fungi</taxon>
        <taxon>Dikarya</taxon>
        <taxon>Basidiomycota</taxon>
        <taxon>Agaricomycotina</taxon>
        <taxon>Agaricomycetes</taxon>
        <taxon>Agaricomycetidae</taxon>
        <taxon>Agaricales</taxon>
        <taxon>Agaricineae</taxon>
        <taxon>Strophariaceae</taxon>
        <taxon>Agrocybe</taxon>
    </lineage>
</organism>
<protein>
    <submittedName>
        <fullName evidence="2">Uncharacterized protein</fullName>
    </submittedName>
</protein>
<feature type="compositionally biased region" description="Basic and acidic residues" evidence="1">
    <location>
        <begin position="171"/>
        <end position="180"/>
    </location>
</feature>
<comment type="caution">
    <text evidence="2">The sequence shown here is derived from an EMBL/GenBank/DDBJ whole genome shotgun (WGS) entry which is preliminary data.</text>
</comment>
<sequence>MAHTPEPFTATKRDASESPPGQHDPKRSRPTSDDSDQEMEHLMDNVELDAEEEEEEEDYYDEEETPAKKKKVMVIYEDEEEDNENDLGGYQELSSQKIKPKTAATSAGLRSKVSAKPVSKAPNPESYGQVLKASSVEAILERSGASTAPPHRSKPKMISRTNDDSSDSGMDVDHQEGVQEKRKKKAKVPAKPVDKGKGPAVPKSKSKSKPRPEPIISQAVANILPMGSSRAVGGFSRGNALGNAPNLADMGGSSGLARTDVLAVTASPRPGIIYVYHQQDTPQPQSIKDISPSWFIKVDLNLTLGKILERVRDRDEHIQNDRVFIWDDVYGWEAYGPFKQAIISTDIIEPRELEEGGLGISLLAALDVSINHLDLLGRGSTSRSPSVSSSIAGNVSRPSSPLASSFSVYEEELINKLEVDRALLRSGKKGSPSDFDLRKAWRIFNFVESSALRVKELELSKRPTQKDLQDLFVQKTQYNSYQKVFRMVAKSFEEMKDWLDEEGADAEENERVWGEDRVKYSLTDLIKWVENEGEPIFKGEEEQEPEPVATKKRAKGTLKASSGEVKKSKKKAAALRTT</sequence>
<gene>
    <name evidence="2" type="ORF">NLJ89_g10786</name>
</gene>
<feature type="compositionally biased region" description="Acidic residues" evidence="1">
    <location>
        <begin position="76"/>
        <end position="85"/>
    </location>
</feature>
<dbReference type="Proteomes" id="UP001148786">
    <property type="component" value="Unassembled WGS sequence"/>
</dbReference>
<feature type="compositionally biased region" description="Basic residues" evidence="1">
    <location>
        <begin position="567"/>
        <end position="578"/>
    </location>
</feature>
<evidence type="ECO:0000256" key="1">
    <source>
        <dbReference type="SAM" id="MobiDB-lite"/>
    </source>
</evidence>
<accession>A0A9W8JXI1</accession>
<feature type="compositionally biased region" description="Basic and acidic residues" evidence="1">
    <location>
        <begin position="23"/>
        <end position="44"/>
    </location>
</feature>
<feature type="region of interest" description="Disordered" evidence="1">
    <location>
        <begin position="536"/>
        <end position="578"/>
    </location>
</feature>
<keyword evidence="3" id="KW-1185">Reference proteome</keyword>
<evidence type="ECO:0000313" key="3">
    <source>
        <dbReference type="Proteomes" id="UP001148786"/>
    </source>
</evidence>
<reference evidence="2" key="1">
    <citation type="submission" date="2022-07" db="EMBL/GenBank/DDBJ databases">
        <title>Genome Sequence of Agrocybe chaxingu.</title>
        <authorList>
            <person name="Buettner E."/>
        </authorList>
    </citation>
    <scope>NUCLEOTIDE SEQUENCE</scope>
    <source>
        <strain evidence="2">MP-N11</strain>
    </source>
</reference>
<dbReference type="AlphaFoldDB" id="A0A9W8JXI1"/>
<proteinExistence type="predicted"/>
<feature type="compositionally biased region" description="Acidic residues" evidence="1">
    <location>
        <begin position="46"/>
        <end position="64"/>
    </location>
</feature>
<dbReference type="OrthoDB" id="3070904at2759"/>
<feature type="region of interest" description="Disordered" evidence="1">
    <location>
        <begin position="1"/>
        <end position="214"/>
    </location>
</feature>
<feature type="region of interest" description="Disordered" evidence="1">
    <location>
        <begin position="379"/>
        <end position="401"/>
    </location>
</feature>
<feature type="compositionally biased region" description="Low complexity" evidence="1">
    <location>
        <begin position="380"/>
        <end position="401"/>
    </location>
</feature>
<dbReference type="EMBL" id="JANKHO010002119">
    <property type="protein sequence ID" value="KAJ3494542.1"/>
    <property type="molecule type" value="Genomic_DNA"/>
</dbReference>